<evidence type="ECO:0000256" key="17">
    <source>
        <dbReference type="ARBA" id="ARBA00041808"/>
    </source>
</evidence>
<dbReference type="OrthoDB" id="416222at2759"/>
<evidence type="ECO:0000256" key="7">
    <source>
        <dbReference type="ARBA" id="ARBA00022729"/>
    </source>
</evidence>
<dbReference type="GO" id="GO:0005576">
    <property type="term" value="C:extracellular region"/>
    <property type="evidence" value="ECO:0007669"/>
    <property type="project" value="UniProtKB-SubCell"/>
</dbReference>
<comment type="function">
    <text evidence="13">Beta-glucosidases are one of a number of cellulolytic enzymes involved in the degradation of cellulosic biomass. Catalyzes the last step releasing glucose from the inhibitory cellobiose.</text>
</comment>
<evidence type="ECO:0000256" key="14">
    <source>
        <dbReference type="ARBA" id="ARBA00039579"/>
    </source>
</evidence>
<evidence type="ECO:0000256" key="4">
    <source>
        <dbReference type="ARBA" id="ARBA00005336"/>
    </source>
</evidence>
<evidence type="ECO:0000313" key="25">
    <source>
        <dbReference type="Proteomes" id="UP000554235"/>
    </source>
</evidence>
<dbReference type="EC" id="3.2.1.21" evidence="5"/>
<evidence type="ECO:0000256" key="13">
    <source>
        <dbReference type="ARBA" id="ARBA00024983"/>
    </source>
</evidence>
<evidence type="ECO:0000256" key="21">
    <source>
        <dbReference type="ARBA" id="ARBA00083611"/>
    </source>
</evidence>
<sequence>MSQPILYLLGLAFASHVLSSPLQDAIAGKSKDNFHSTTPGLTHFSAQGVPAFRDWNTAESMADGFISQLNLTEKSNIITGKLQLGVGGCIGNILPIERIGFPGVCFQDGPNGVNLADLTSVFPSVLTIGASWDRKLMYQRGKAMGTEFRAKGIEVALGPSAGPLGRHGLEGRNWEGFSVDPYLSGIAIDATIRGIQSQGVQACPKHIVANEQETQRSFTVTKNGTRIEGISSNVDDRTLHELYLWPFGDAIKAGVASAMCSYNRLNQTYACENSALLKGILRDELGFRGYVMSDWFATHSGSKSINAGLDMNMPGAYSAELTATGESYWGTNITAMIKQGSITEDRVDEMIRRIMSPRDVRADHAKLIRKIGAEATVLLKNLNGTLPLKAPLNIGVFGNDAGDPSDGLTFTKSFEIGTLDIGAGAGTVRHTYLVSPLEAIRARAKKIGARVQHILRNDVLASNDFSSLYPLPDVCLVFLNTYAGENMDRTTYEADWNSTLVVNNVAKMCPNTIVVTHSAGINSMPWANNENVTAILAAHLPGQESGNSIVDVLWGDVNPSGRLPYSVAKVPKDYDIPIVNLTEAEITSPTAWQVDFTEGQMIDYRHLDAAEITPLFEFGFGLSYTTFSLDSKLKIEHLAQSLSRRPDPSISIKPGGNPDLWVPILKVSAIVSNTGPRMGSAVPQLYISLPQDTTPEGTPEQVLRGFEKIELKPKKSRKVEFTLLRRDLSYWDTRSQQWVLPEGDIKLKVGFSSRDIRAGEGVELILDD</sequence>
<comment type="subcellular location">
    <subcellularLocation>
        <location evidence="2">Secreted</location>
    </subcellularLocation>
</comment>
<dbReference type="EMBL" id="JAADYS010001013">
    <property type="protein sequence ID" value="KAF4465580.1"/>
    <property type="molecule type" value="Genomic_DNA"/>
</dbReference>
<dbReference type="Gene3D" id="2.60.40.10">
    <property type="entry name" value="Immunoglobulins"/>
    <property type="match status" value="1"/>
</dbReference>
<evidence type="ECO:0000256" key="3">
    <source>
        <dbReference type="ARBA" id="ARBA00004987"/>
    </source>
</evidence>
<evidence type="ECO:0000256" key="10">
    <source>
        <dbReference type="ARBA" id="ARBA00023277"/>
    </source>
</evidence>
<dbReference type="InterPro" id="IPR017853">
    <property type="entry name" value="GH"/>
</dbReference>
<comment type="pathway">
    <text evidence="3">Glycan metabolism; cellulose degradation.</text>
</comment>
<name>A0A8H4L9K2_9HYPO</name>
<comment type="catalytic activity">
    <reaction evidence="1">
        <text>Hydrolysis of terminal, non-reducing beta-D-glucosyl residues with release of beta-D-glucose.</text>
        <dbReference type="EC" id="3.2.1.21"/>
    </reaction>
</comment>
<dbReference type="InterPro" id="IPR002772">
    <property type="entry name" value="Glyco_hydro_3_C"/>
</dbReference>
<dbReference type="Proteomes" id="UP000554235">
    <property type="component" value="Unassembled WGS sequence"/>
</dbReference>
<evidence type="ECO:0000313" key="24">
    <source>
        <dbReference type="EMBL" id="KAF4465580.1"/>
    </source>
</evidence>
<dbReference type="InterPro" id="IPR036962">
    <property type="entry name" value="Glyco_hydro_3_N_sf"/>
</dbReference>
<feature type="signal peptide" evidence="22">
    <location>
        <begin position="1"/>
        <end position="19"/>
    </location>
</feature>
<evidence type="ECO:0000256" key="1">
    <source>
        <dbReference type="ARBA" id="ARBA00000448"/>
    </source>
</evidence>
<dbReference type="Gene3D" id="3.20.20.300">
    <property type="entry name" value="Glycoside hydrolase, family 3, N-terminal domain"/>
    <property type="match status" value="1"/>
</dbReference>
<reference evidence="24 25" key="1">
    <citation type="submission" date="2020-01" db="EMBL/GenBank/DDBJ databases">
        <title>Identification and distribution of gene clusters putatively required for synthesis of sphingolipid metabolism inhibitors in phylogenetically diverse species of the filamentous fungus Fusarium.</title>
        <authorList>
            <person name="Kim H.-S."/>
            <person name="Busman M."/>
            <person name="Brown D.W."/>
            <person name="Divon H."/>
            <person name="Uhlig S."/>
            <person name="Proctor R.H."/>
        </authorList>
    </citation>
    <scope>NUCLEOTIDE SEQUENCE [LARGE SCALE GENOMIC DNA]</scope>
    <source>
        <strain evidence="24 25">NRRL 20459</strain>
    </source>
</reference>
<organism evidence="24 25">
    <name type="scientific">Fusarium albosuccineum</name>
    <dbReference type="NCBI Taxonomy" id="1237068"/>
    <lineage>
        <taxon>Eukaryota</taxon>
        <taxon>Fungi</taxon>
        <taxon>Dikarya</taxon>
        <taxon>Ascomycota</taxon>
        <taxon>Pezizomycotina</taxon>
        <taxon>Sordariomycetes</taxon>
        <taxon>Hypocreomycetidae</taxon>
        <taxon>Hypocreales</taxon>
        <taxon>Nectriaceae</taxon>
        <taxon>Fusarium</taxon>
        <taxon>Fusarium decemcellulare species complex</taxon>
    </lineage>
</organism>
<evidence type="ECO:0000256" key="12">
    <source>
        <dbReference type="ARBA" id="ARBA00023326"/>
    </source>
</evidence>
<gene>
    <name evidence="24" type="ORF">FALBO_7578</name>
</gene>
<dbReference type="Pfam" id="PF00933">
    <property type="entry name" value="Glyco_hydro_3"/>
    <property type="match status" value="1"/>
</dbReference>
<dbReference type="PRINTS" id="PR00133">
    <property type="entry name" value="GLHYDRLASE3"/>
</dbReference>
<evidence type="ECO:0000256" key="9">
    <source>
        <dbReference type="ARBA" id="ARBA00023180"/>
    </source>
</evidence>
<keyword evidence="8 24" id="KW-0378">Hydrolase</keyword>
<accession>A0A8H4L9K2</accession>
<dbReference type="InterPro" id="IPR026891">
    <property type="entry name" value="Fn3-like"/>
</dbReference>
<evidence type="ECO:0000256" key="11">
    <source>
        <dbReference type="ARBA" id="ARBA00023295"/>
    </source>
</evidence>
<dbReference type="PANTHER" id="PTHR42715">
    <property type="entry name" value="BETA-GLUCOSIDASE"/>
    <property type="match status" value="1"/>
</dbReference>
<evidence type="ECO:0000259" key="23">
    <source>
        <dbReference type="SMART" id="SM01217"/>
    </source>
</evidence>
<dbReference type="FunFam" id="3.20.20.300:FF:000002">
    <property type="entry name" value="Probable beta-glucosidase"/>
    <property type="match status" value="1"/>
</dbReference>
<feature type="chain" id="PRO_5034970197" description="Beta-glucosidase cel3A" evidence="22">
    <location>
        <begin position="20"/>
        <end position="768"/>
    </location>
</feature>
<dbReference type="Gene3D" id="3.40.50.1700">
    <property type="entry name" value="Glycoside hydrolase family 3 C-terminal domain"/>
    <property type="match status" value="1"/>
</dbReference>
<dbReference type="GO" id="GO:0009251">
    <property type="term" value="P:glucan catabolic process"/>
    <property type="evidence" value="ECO:0007669"/>
    <property type="project" value="TreeGrafter"/>
</dbReference>
<evidence type="ECO:0000256" key="19">
    <source>
        <dbReference type="ARBA" id="ARBA00078013"/>
    </source>
</evidence>
<keyword evidence="25" id="KW-1185">Reference proteome</keyword>
<evidence type="ECO:0000256" key="8">
    <source>
        <dbReference type="ARBA" id="ARBA00022801"/>
    </source>
</evidence>
<keyword evidence="12" id="KW-0624">Polysaccharide degradation</keyword>
<feature type="domain" description="Fibronectin type III-like" evidence="23">
    <location>
        <begin position="681"/>
        <end position="753"/>
    </location>
</feature>
<dbReference type="Pfam" id="PF01915">
    <property type="entry name" value="Glyco_hydro_3_C"/>
    <property type="match status" value="1"/>
</dbReference>
<protein>
    <recommendedName>
        <fullName evidence="18">Beta-glucosidase cel3A</fullName>
        <ecNumber evidence="5">3.2.1.21</ecNumber>
    </recommendedName>
    <alternativeName>
        <fullName evidence="15">Beta-D-glucoside glucohydrolase G</fullName>
    </alternativeName>
    <alternativeName>
        <fullName evidence="19">Beta-D-glucoside glucohydrolase cel3A</fullName>
    </alternativeName>
    <alternativeName>
        <fullName evidence="16">Cellobiase G</fullName>
    </alternativeName>
    <alternativeName>
        <fullName evidence="21">Cellobiase cel3A</fullName>
    </alternativeName>
    <alternativeName>
        <fullName evidence="17">Gentiobiase G</fullName>
    </alternativeName>
    <alternativeName>
        <fullName evidence="20">Gentiobiase cel3A</fullName>
    </alternativeName>
    <alternativeName>
        <fullName evidence="14">Probable beta-glucosidase G</fullName>
    </alternativeName>
</protein>
<dbReference type="PANTHER" id="PTHR42715:SF12">
    <property type="entry name" value="BETA-GLUCOSIDASE G-RELATED"/>
    <property type="match status" value="1"/>
</dbReference>
<evidence type="ECO:0000256" key="5">
    <source>
        <dbReference type="ARBA" id="ARBA00012744"/>
    </source>
</evidence>
<dbReference type="InterPro" id="IPR001764">
    <property type="entry name" value="Glyco_hydro_3_N"/>
</dbReference>
<dbReference type="InterPro" id="IPR050288">
    <property type="entry name" value="Cellulose_deg_GH3"/>
</dbReference>
<evidence type="ECO:0000256" key="16">
    <source>
        <dbReference type="ARBA" id="ARBA00041601"/>
    </source>
</evidence>
<dbReference type="Pfam" id="PF14310">
    <property type="entry name" value="Fn3-like"/>
    <property type="match status" value="1"/>
</dbReference>
<evidence type="ECO:0000256" key="22">
    <source>
        <dbReference type="SAM" id="SignalP"/>
    </source>
</evidence>
<dbReference type="SMART" id="SM01217">
    <property type="entry name" value="Fn3_like"/>
    <property type="match status" value="1"/>
</dbReference>
<evidence type="ECO:0000256" key="6">
    <source>
        <dbReference type="ARBA" id="ARBA00022525"/>
    </source>
</evidence>
<evidence type="ECO:0000256" key="15">
    <source>
        <dbReference type="ARBA" id="ARBA00041276"/>
    </source>
</evidence>
<evidence type="ECO:0000256" key="20">
    <source>
        <dbReference type="ARBA" id="ARBA00083231"/>
    </source>
</evidence>
<keyword evidence="9" id="KW-0325">Glycoprotein</keyword>
<dbReference type="SUPFAM" id="SSF51445">
    <property type="entry name" value="(Trans)glycosidases"/>
    <property type="match status" value="1"/>
</dbReference>
<dbReference type="InterPro" id="IPR036881">
    <property type="entry name" value="Glyco_hydro_3_C_sf"/>
</dbReference>
<comment type="similarity">
    <text evidence="4">Belongs to the glycosyl hydrolase 3 family.</text>
</comment>
<dbReference type="GO" id="GO:0008422">
    <property type="term" value="F:beta-glucosidase activity"/>
    <property type="evidence" value="ECO:0007669"/>
    <property type="project" value="UniProtKB-EC"/>
</dbReference>
<keyword evidence="11" id="KW-0326">Glycosidase</keyword>
<proteinExistence type="inferred from homology"/>
<dbReference type="AlphaFoldDB" id="A0A8H4L9K2"/>
<evidence type="ECO:0000256" key="18">
    <source>
        <dbReference type="ARBA" id="ARBA00070030"/>
    </source>
</evidence>
<comment type="caution">
    <text evidence="24">The sequence shown here is derived from an EMBL/GenBank/DDBJ whole genome shotgun (WGS) entry which is preliminary data.</text>
</comment>
<keyword evidence="7 22" id="KW-0732">Signal</keyword>
<keyword evidence="10" id="KW-0119">Carbohydrate metabolism</keyword>
<keyword evidence="6" id="KW-0964">Secreted</keyword>
<dbReference type="InterPro" id="IPR013783">
    <property type="entry name" value="Ig-like_fold"/>
</dbReference>
<evidence type="ECO:0000256" key="2">
    <source>
        <dbReference type="ARBA" id="ARBA00004613"/>
    </source>
</evidence>
<dbReference type="SUPFAM" id="SSF52279">
    <property type="entry name" value="Beta-D-glucan exohydrolase, C-terminal domain"/>
    <property type="match status" value="1"/>
</dbReference>